<dbReference type="RefSeq" id="WP_189297987.1">
    <property type="nucleotide sequence ID" value="NZ_BMRP01000004.1"/>
</dbReference>
<feature type="region of interest" description="Disordered" evidence="1">
    <location>
        <begin position="45"/>
        <end position="64"/>
    </location>
</feature>
<evidence type="ECO:0000313" key="3">
    <source>
        <dbReference type="Proteomes" id="UP000654471"/>
    </source>
</evidence>
<accession>A0ABQ2UTJ8</accession>
<organism evidence="2 3">
    <name type="scientific">Streptomyces albospinus</name>
    <dbReference type="NCBI Taxonomy" id="285515"/>
    <lineage>
        <taxon>Bacteria</taxon>
        <taxon>Bacillati</taxon>
        <taxon>Actinomycetota</taxon>
        <taxon>Actinomycetes</taxon>
        <taxon>Kitasatosporales</taxon>
        <taxon>Streptomycetaceae</taxon>
        <taxon>Streptomyces</taxon>
    </lineage>
</organism>
<evidence type="ECO:0000256" key="1">
    <source>
        <dbReference type="SAM" id="MobiDB-lite"/>
    </source>
</evidence>
<dbReference type="EMBL" id="BMRP01000004">
    <property type="protein sequence ID" value="GGU53096.1"/>
    <property type="molecule type" value="Genomic_DNA"/>
</dbReference>
<dbReference type="Proteomes" id="UP000654471">
    <property type="component" value="Unassembled WGS sequence"/>
</dbReference>
<keyword evidence="3" id="KW-1185">Reference proteome</keyword>
<gene>
    <name evidence="2" type="ORF">GCM10010211_17160</name>
</gene>
<reference evidence="3" key="1">
    <citation type="journal article" date="2019" name="Int. J. Syst. Evol. Microbiol.">
        <title>The Global Catalogue of Microorganisms (GCM) 10K type strain sequencing project: providing services to taxonomists for standard genome sequencing and annotation.</title>
        <authorList>
            <consortium name="The Broad Institute Genomics Platform"/>
            <consortium name="The Broad Institute Genome Sequencing Center for Infectious Disease"/>
            <person name="Wu L."/>
            <person name="Ma J."/>
        </authorList>
    </citation>
    <scope>NUCLEOTIDE SEQUENCE [LARGE SCALE GENOMIC DNA]</scope>
    <source>
        <strain evidence="3">JCM 3399</strain>
    </source>
</reference>
<protein>
    <submittedName>
        <fullName evidence="2">Uncharacterized protein</fullName>
    </submittedName>
</protein>
<comment type="caution">
    <text evidence="2">The sequence shown here is derived from an EMBL/GenBank/DDBJ whole genome shotgun (WGS) entry which is preliminary data.</text>
</comment>
<name>A0ABQ2UTJ8_9ACTN</name>
<sequence>MRRHRHLRLRAHARTRAGVRIRVLCAGLRRGLVRVVAPEFGAAPRRTAAAPGRPRPDSRAPACC</sequence>
<evidence type="ECO:0000313" key="2">
    <source>
        <dbReference type="EMBL" id="GGU53096.1"/>
    </source>
</evidence>
<proteinExistence type="predicted"/>